<feature type="region of interest" description="Disordered" evidence="1">
    <location>
        <begin position="160"/>
        <end position="214"/>
    </location>
</feature>
<feature type="region of interest" description="Disordered" evidence="1">
    <location>
        <begin position="1"/>
        <end position="114"/>
    </location>
</feature>
<proteinExistence type="predicted"/>
<dbReference type="EMBL" id="JAUIQD010000002">
    <property type="protein sequence ID" value="KAK3358924.1"/>
    <property type="molecule type" value="Genomic_DNA"/>
</dbReference>
<sequence length="214" mass="23112">MNTAQEDKPRSNSRPLALSLESKSSSLSPRYSQTAQTSPPSTATFGHGRDPRPVLDVSRPGLEVAAPVAAEESDEDLRNYRQDVETEASGEKADARRPMGPLARSVDPDARHQDPADRVARALLAQEFAVFPRSPQPPIPVLQAISKCLDDVSLSVRSARSLGFLPPSMTANPSAEAIDKNNDDDDIQDDPSEDGSGISPRFHFAGDSHVYSPR</sequence>
<evidence type="ECO:0000313" key="2">
    <source>
        <dbReference type="EMBL" id="KAK3358924.1"/>
    </source>
</evidence>
<feature type="compositionally biased region" description="Polar residues" evidence="1">
    <location>
        <begin position="29"/>
        <end position="44"/>
    </location>
</feature>
<accession>A0AAJ0MH58</accession>
<keyword evidence="3" id="KW-1185">Reference proteome</keyword>
<gene>
    <name evidence="2" type="ORF">B0T25DRAFT_563983</name>
</gene>
<organism evidence="2 3">
    <name type="scientific">Lasiosphaeria hispida</name>
    <dbReference type="NCBI Taxonomy" id="260671"/>
    <lineage>
        <taxon>Eukaryota</taxon>
        <taxon>Fungi</taxon>
        <taxon>Dikarya</taxon>
        <taxon>Ascomycota</taxon>
        <taxon>Pezizomycotina</taxon>
        <taxon>Sordariomycetes</taxon>
        <taxon>Sordariomycetidae</taxon>
        <taxon>Sordariales</taxon>
        <taxon>Lasiosphaeriaceae</taxon>
        <taxon>Lasiosphaeria</taxon>
    </lineage>
</organism>
<evidence type="ECO:0000313" key="3">
    <source>
        <dbReference type="Proteomes" id="UP001275084"/>
    </source>
</evidence>
<evidence type="ECO:0000256" key="1">
    <source>
        <dbReference type="SAM" id="MobiDB-lite"/>
    </source>
</evidence>
<feature type="compositionally biased region" description="Acidic residues" evidence="1">
    <location>
        <begin position="182"/>
        <end position="193"/>
    </location>
</feature>
<protein>
    <submittedName>
        <fullName evidence="2">Uncharacterized protein</fullName>
    </submittedName>
</protein>
<dbReference type="Proteomes" id="UP001275084">
    <property type="component" value="Unassembled WGS sequence"/>
</dbReference>
<feature type="compositionally biased region" description="Basic and acidic residues" evidence="1">
    <location>
        <begin position="1"/>
        <end position="10"/>
    </location>
</feature>
<dbReference type="AlphaFoldDB" id="A0AAJ0MH58"/>
<name>A0AAJ0MH58_9PEZI</name>
<reference evidence="2" key="2">
    <citation type="submission" date="2023-06" db="EMBL/GenBank/DDBJ databases">
        <authorList>
            <consortium name="Lawrence Berkeley National Laboratory"/>
            <person name="Haridas S."/>
            <person name="Hensen N."/>
            <person name="Bonometti L."/>
            <person name="Westerberg I."/>
            <person name="Brannstrom I.O."/>
            <person name="Guillou S."/>
            <person name="Cros-Aarteil S."/>
            <person name="Calhoun S."/>
            <person name="Kuo A."/>
            <person name="Mondo S."/>
            <person name="Pangilinan J."/>
            <person name="Riley R."/>
            <person name="Labutti K."/>
            <person name="Andreopoulos B."/>
            <person name="Lipzen A."/>
            <person name="Chen C."/>
            <person name="Yanf M."/>
            <person name="Daum C."/>
            <person name="Ng V."/>
            <person name="Clum A."/>
            <person name="Steindorff A."/>
            <person name="Ohm R."/>
            <person name="Martin F."/>
            <person name="Silar P."/>
            <person name="Natvig D."/>
            <person name="Lalanne C."/>
            <person name="Gautier V."/>
            <person name="Ament-Velasquez S.L."/>
            <person name="Kruys A."/>
            <person name="Hutchinson M.I."/>
            <person name="Powell A.J."/>
            <person name="Barry K."/>
            <person name="Miller A.N."/>
            <person name="Grigoriev I.V."/>
            <person name="Debuchy R."/>
            <person name="Gladieux P."/>
            <person name="Thoren M.H."/>
            <person name="Johannesson H."/>
        </authorList>
    </citation>
    <scope>NUCLEOTIDE SEQUENCE</scope>
    <source>
        <strain evidence="2">CBS 955.72</strain>
    </source>
</reference>
<feature type="compositionally biased region" description="Low complexity" evidence="1">
    <location>
        <begin position="16"/>
        <end position="28"/>
    </location>
</feature>
<comment type="caution">
    <text evidence="2">The sequence shown here is derived from an EMBL/GenBank/DDBJ whole genome shotgun (WGS) entry which is preliminary data.</text>
</comment>
<reference evidence="2" key="1">
    <citation type="journal article" date="2023" name="Mol. Phylogenet. Evol.">
        <title>Genome-scale phylogeny and comparative genomics of the fungal order Sordariales.</title>
        <authorList>
            <person name="Hensen N."/>
            <person name="Bonometti L."/>
            <person name="Westerberg I."/>
            <person name="Brannstrom I.O."/>
            <person name="Guillou S."/>
            <person name="Cros-Aarteil S."/>
            <person name="Calhoun S."/>
            <person name="Haridas S."/>
            <person name="Kuo A."/>
            <person name="Mondo S."/>
            <person name="Pangilinan J."/>
            <person name="Riley R."/>
            <person name="LaButti K."/>
            <person name="Andreopoulos B."/>
            <person name="Lipzen A."/>
            <person name="Chen C."/>
            <person name="Yan M."/>
            <person name="Daum C."/>
            <person name="Ng V."/>
            <person name="Clum A."/>
            <person name="Steindorff A."/>
            <person name="Ohm R.A."/>
            <person name="Martin F."/>
            <person name="Silar P."/>
            <person name="Natvig D.O."/>
            <person name="Lalanne C."/>
            <person name="Gautier V."/>
            <person name="Ament-Velasquez S.L."/>
            <person name="Kruys A."/>
            <person name="Hutchinson M.I."/>
            <person name="Powell A.J."/>
            <person name="Barry K."/>
            <person name="Miller A.N."/>
            <person name="Grigoriev I.V."/>
            <person name="Debuchy R."/>
            <person name="Gladieux P."/>
            <person name="Hiltunen Thoren M."/>
            <person name="Johannesson H."/>
        </authorList>
    </citation>
    <scope>NUCLEOTIDE SEQUENCE</scope>
    <source>
        <strain evidence="2">CBS 955.72</strain>
    </source>
</reference>
<feature type="compositionally biased region" description="Basic and acidic residues" evidence="1">
    <location>
        <begin position="76"/>
        <end position="97"/>
    </location>
</feature>